<evidence type="ECO:0000256" key="2">
    <source>
        <dbReference type="SAM" id="Phobius"/>
    </source>
</evidence>
<feature type="transmembrane region" description="Helical" evidence="2">
    <location>
        <begin position="53"/>
        <end position="73"/>
    </location>
</feature>
<keyword evidence="2" id="KW-0812">Transmembrane</keyword>
<protein>
    <submittedName>
        <fullName evidence="3">Uncharacterized protein</fullName>
    </submittedName>
</protein>
<sequence>MTKKRKEELRQELMELEAREQKNPRDLLADGGTAASATAELPDLREMELLSTVWPLSARVTALGGLLAVAYGAGDIFSAGRLGVLLVGVLVVGAALKLAEAEARRDERTRTVTGGDRNRREN</sequence>
<evidence type="ECO:0000313" key="3">
    <source>
        <dbReference type="EMBL" id="GGL73460.1"/>
    </source>
</evidence>
<organism evidence="3 4">
    <name type="scientific">Halocalculus aciditolerans</name>
    <dbReference type="NCBI Taxonomy" id="1383812"/>
    <lineage>
        <taxon>Archaea</taxon>
        <taxon>Methanobacteriati</taxon>
        <taxon>Methanobacteriota</taxon>
        <taxon>Stenosarchaea group</taxon>
        <taxon>Halobacteria</taxon>
        <taxon>Halobacteriales</taxon>
        <taxon>Halobacteriaceae</taxon>
        <taxon>Halocalculus</taxon>
    </lineage>
</organism>
<keyword evidence="2" id="KW-0472">Membrane</keyword>
<name>A0A830FPI6_9EURY</name>
<feature type="region of interest" description="Disordered" evidence="1">
    <location>
        <begin position="103"/>
        <end position="122"/>
    </location>
</feature>
<evidence type="ECO:0000256" key="1">
    <source>
        <dbReference type="SAM" id="MobiDB-lite"/>
    </source>
</evidence>
<dbReference type="AlphaFoldDB" id="A0A830FPI6"/>
<dbReference type="EMBL" id="BMPG01000010">
    <property type="protein sequence ID" value="GGL73460.1"/>
    <property type="molecule type" value="Genomic_DNA"/>
</dbReference>
<evidence type="ECO:0000313" key="4">
    <source>
        <dbReference type="Proteomes" id="UP000607197"/>
    </source>
</evidence>
<comment type="caution">
    <text evidence="3">The sequence shown here is derived from an EMBL/GenBank/DDBJ whole genome shotgun (WGS) entry which is preliminary data.</text>
</comment>
<dbReference type="Proteomes" id="UP000607197">
    <property type="component" value="Unassembled WGS sequence"/>
</dbReference>
<reference evidence="3" key="2">
    <citation type="submission" date="2020-09" db="EMBL/GenBank/DDBJ databases">
        <authorList>
            <person name="Sun Q."/>
            <person name="Ohkuma M."/>
        </authorList>
    </citation>
    <scope>NUCLEOTIDE SEQUENCE</scope>
    <source>
        <strain evidence="3">JCM 19596</strain>
    </source>
</reference>
<gene>
    <name evidence="3" type="ORF">GCM10009039_34460</name>
</gene>
<accession>A0A830FPI6</accession>
<feature type="transmembrane region" description="Helical" evidence="2">
    <location>
        <begin position="79"/>
        <end position="99"/>
    </location>
</feature>
<keyword evidence="2" id="KW-1133">Transmembrane helix</keyword>
<reference evidence="3" key="1">
    <citation type="journal article" date="2014" name="Int. J. Syst. Evol. Microbiol.">
        <title>Complete genome sequence of Corynebacterium casei LMG S-19264T (=DSM 44701T), isolated from a smear-ripened cheese.</title>
        <authorList>
            <consortium name="US DOE Joint Genome Institute (JGI-PGF)"/>
            <person name="Walter F."/>
            <person name="Albersmeier A."/>
            <person name="Kalinowski J."/>
            <person name="Ruckert C."/>
        </authorList>
    </citation>
    <scope>NUCLEOTIDE SEQUENCE</scope>
    <source>
        <strain evidence="3">JCM 19596</strain>
    </source>
</reference>
<dbReference type="RefSeq" id="WP_188981058.1">
    <property type="nucleotide sequence ID" value="NZ_BMPG01000010.1"/>
</dbReference>
<keyword evidence="4" id="KW-1185">Reference proteome</keyword>
<proteinExistence type="predicted"/>